<dbReference type="EMBL" id="VRLW01000001">
    <property type="protein sequence ID" value="KAA1260590.1"/>
    <property type="molecule type" value="Genomic_DNA"/>
</dbReference>
<name>A0A5B1CM22_9BACT</name>
<evidence type="ECO:0000256" key="1">
    <source>
        <dbReference type="SAM" id="MobiDB-lite"/>
    </source>
</evidence>
<organism evidence="2 3">
    <name type="scientific">Rubripirellula obstinata</name>
    <dbReference type="NCBI Taxonomy" id="406547"/>
    <lineage>
        <taxon>Bacteria</taxon>
        <taxon>Pseudomonadati</taxon>
        <taxon>Planctomycetota</taxon>
        <taxon>Planctomycetia</taxon>
        <taxon>Pirellulales</taxon>
        <taxon>Pirellulaceae</taxon>
        <taxon>Rubripirellula</taxon>
    </lineage>
</organism>
<proteinExistence type="predicted"/>
<evidence type="ECO:0000313" key="3">
    <source>
        <dbReference type="Proteomes" id="UP000322699"/>
    </source>
</evidence>
<dbReference type="Proteomes" id="UP000322699">
    <property type="component" value="Unassembled WGS sequence"/>
</dbReference>
<dbReference type="AlphaFoldDB" id="A0A5B1CM22"/>
<reference evidence="2 3" key="1">
    <citation type="submission" date="2019-08" db="EMBL/GenBank/DDBJ databases">
        <title>Deep-cultivation of Planctomycetes and their phenomic and genomic characterization uncovers novel biology.</title>
        <authorList>
            <person name="Wiegand S."/>
            <person name="Jogler M."/>
            <person name="Boedeker C."/>
            <person name="Pinto D."/>
            <person name="Vollmers J."/>
            <person name="Rivas-Marin E."/>
            <person name="Kohn T."/>
            <person name="Peeters S.H."/>
            <person name="Heuer A."/>
            <person name="Rast P."/>
            <person name="Oberbeckmann S."/>
            <person name="Bunk B."/>
            <person name="Jeske O."/>
            <person name="Meyerdierks A."/>
            <person name="Storesund J.E."/>
            <person name="Kallscheuer N."/>
            <person name="Luecker S."/>
            <person name="Lage O.M."/>
            <person name="Pohl T."/>
            <person name="Merkel B.J."/>
            <person name="Hornburger P."/>
            <person name="Mueller R.-W."/>
            <person name="Bruemmer F."/>
            <person name="Labrenz M."/>
            <person name="Spormann A.M."/>
            <person name="Op Den Camp H."/>
            <person name="Overmann J."/>
            <person name="Amann R."/>
            <person name="Jetten M.S.M."/>
            <person name="Mascher T."/>
            <person name="Medema M.H."/>
            <person name="Devos D.P."/>
            <person name="Kaster A.-K."/>
            <person name="Ovreas L."/>
            <person name="Rohde M."/>
            <person name="Galperin M.Y."/>
            <person name="Jogler C."/>
        </authorList>
    </citation>
    <scope>NUCLEOTIDE SEQUENCE [LARGE SCALE GENOMIC DNA]</scope>
    <source>
        <strain evidence="2 3">LF1</strain>
    </source>
</reference>
<dbReference type="RefSeq" id="WP_068265873.1">
    <property type="nucleotide sequence ID" value="NZ_LWSK01000100.1"/>
</dbReference>
<gene>
    <name evidence="2" type="ORF">LF1_31300</name>
</gene>
<protein>
    <submittedName>
        <fullName evidence="2">Uncharacterized protein</fullName>
    </submittedName>
</protein>
<accession>A0A5B1CM22</accession>
<comment type="caution">
    <text evidence="2">The sequence shown here is derived from an EMBL/GenBank/DDBJ whole genome shotgun (WGS) entry which is preliminary data.</text>
</comment>
<keyword evidence="3" id="KW-1185">Reference proteome</keyword>
<feature type="region of interest" description="Disordered" evidence="1">
    <location>
        <begin position="22"/>
        <end position="66"/>
    </location>
</feature>
<evidence type="ECO:0000313" key="2">
    <source>
        <dbReference type="EMBL" id="KAA1260590.1"/>
    </source>
</evidence>
<sequence length="106" mass="11582">MTTIGNSFVAGPAVSTGFVVSANTATENKTDETTNAKPFADRRSESASVPSATERRQFGNSHQGLSDDGRELALAIDRYKLENHRRYLTCDEMLQVLGDLGYTKSH</sequence>
<feature type="compositionally biased region" description="Basic and acidic residues" evidence="1">
    <location>
        <begin position="28"/>
        <end position="45"/>
    </location>
</feature>